<gene>
    <name evidence="1" type="ORF">OPT61_g9242</name>
</gene>
<sequence>MQRLSSPPEPGNNTTTQRSAAVHTKHQAHHDLPTKSQVPTPAGVSKPAPDSPEQHPRPQCRFSPEWPEWRPKREADHAPKPTASRSRSPRCVEEYASALVDGRCSGTDVTGVVFGVLR</sequence>
<comment type="caution">
    <text evidence="1">The sequence shown here is derived from an EMBL/GenBank/DDBJ whole genome shotgun (WGS) entry which is preliminary data.</text>
</comment>
<dbReference type="EMBL" id="JAPHNI010001053">
    <property type="protein sequence ID" value="KAJ8106891.1"/>
    <property type="molecule type" value="Genomic_DNA"/>
</dbReference>
<evidence type="ECO:0000313" key="1">
    <source>
        <dbReference type="EMBL" id="KAJ8106891.1"/>
    </source>
</evidence>
<dbReference type="Proteomes" id="UP001153331">
    <property type="component" value="Unassembled WGS sequence"/>
</dbReference>
<accession>A0ACC2HWI9</accession>
<name>A0ACC2HWI9_9PLEO</name>
<protein>
    <submittedName>
        <fullName evidence="1">Uncharacterized protein</fullName>
    </submittedName>
</protein>
<proteinExistence type="predicted"/>
<keyword evidence="2" id="KW-1185">Reference proteome</keyword>
<evidence type="ECO:0000313" key="2">
    <source>
        <dbReference type="Proteomes" id="UP001153331"/>
    </source>
</evidence>
<organism evidence="1 2">
    <name type="scientific">Boeremia exigua</name>
    <dbReference type="NCBI Taxonomy" id="749465"/>
    <lineage>
        <taxon>Eukaryota</taxon>
        <taxon>Fungi</taxon>
        <taxon>Dikarya</taxon>
        <taxon>Ascomycota</taxon>
        <taxon>Pezizomycotina</taxon>
        <taxon>Dothideomycetes</taxon>
        <taxon>Pleosporomycetidae</taxon>
        <taxon>Pleosporales</taxon>
        <taxon>Pleosporineae</taxon>
        <taxon>Didymellaceae</taxon>
        <taxon>Boeremia</taxon>
    </lineage>
</organism>
<reference evidence="1" key="1">
    <citation type="submission" date="2022-11" db="EMBL/GenBank/DDBJ databases">
        <title>Genome Sequence of Boeremia exigua.</title>
        <authorList>
            <person name="Buettner E."/>
        </authorList>
    </citation>
    <scope>NUCLEOTIDE SEQUENCE</scope>
    <source>
        <strain evidence="1">CU02</strain>
    </source>
</reference>